<feature type="region of interest" description="Disordered" evidence="8">
    <location>
        <begin position="1163"/>
        <end position="1310"/>
    </location>
</feature>
<dbReference type="PANTHER" id="PTHR15012:SF35">
    <property type="entry name" value="PROTEIN SHROOM4"/>
    <property type="match status" value="1"/>
</dbReference>
<feature type="compositionally biased region" description="Polar residues" evidence="8">
    <location>
        <begin position="1006"/>
        <end position="1018"/>
    </location>
</feature>
<dbReference type="FunCoup" id="A0A6J2VT39">
    <property type="interactions" value="924"/>
</dbReference>
<feature type="compositionally biased region" description="Basic and acidic residues" evidence="8">
    <location>
        <begin position="748"/>
        <end position="768"/>
    </location>
</feature>
<evidence type="ECO:0000256" key="7">
    <source>
        <dbReference type="ARBA" id="ARBA00023212"/>
    </source>
</evidence>
<feature type="compositionally biased region" description="Polar residues" evidence="8">
    <location>
        <begin position="1105"/>
        <end position="1129"/>
    </location>
</feature>
<dbReference type="GO" id="GO:0007015">
    <property type="term" value="P:actin filament organization"/>
    <property type="evidence" value="ECO:0007669"/>
    <property type="project" value="TreeGrafter"/>
</dbReference>
<dbReference type="PROSITE" id="PS50106">
    <property type="entry name" value="PDZ"/>
    <property type="match status" value="1"/>
</dbReference>
<keyword evidence="6" id="KW-0009">Actin-binding</keyword>
<feature type="region of interest" description="Disordered" evidence="8">
    <location>
        <begin position="159"/>
        <end position="186"/>
    </location>
</feature>
<feature type="compositionally biased region" description="Basic and acidic residues" evidence="8">
    <location>
        <begin position="1528"/>
        <end position="1543"/>
    </location>
</feature>
<dbReference type="InterPro" id="IPR036034">
    <property type="entry name" value="PDZ_sf"/>
</dbReference>
<dbReference type="GO" id="GO:0051015">
    <property type="term" value="F:actin filament binding"/>
    <property type="evidence" value="ECO:0007669"/>
    <property type="project" value="InterPro"/>
</dbReference>
<feature type="compositionally biased region" description="Polar residues" evidence="8">
    <location>
        <begin position="174"/>
        <end position="186"/>
    </location>
</feature>
<dbReference type="Gene3D" id="2.30.42.10">
    <property type="match status" value="1"/>
</dbReference>
<keyword evidence="11" id="KW-1185">Reference proteome</keyword>
<feature type="compositionally biased region" description="Basic and acidic residues" evidence="8">
    <location>
        <begin position="1416"/>
        <end position="1446"/>
    </location>
</feature>
<feature type="region of interest" description="Disordered" evidence="8">
    <location>
        <begin position="825"/>
        <end position="1025"/>
    </location>
</feature>
<feature type="compositionally biased region" description="Pro residues" evidence="8">
    <location>
        <begin position="1179"/>
        <end position="1188"/>
    </location>
</feature>
<evidence type="ECO:0000256" key="3">
    <source>
        <dbReference type="ARBA" id="ARBA00022473"/>
    </source>
</evidence>
<dbReference type="InterPro" id="IPR027685">
    <property type="entry name" value="Shroom_fam"/>
</dbReference>
<dbReference type="Pfam" id="PF00595">
    <property type="entry name" value="PDZ"/>
    <property type="match status" value="1"/>
</dbReference>
<proteinExistence type="inferred from homology"/>
<evidence type="ECO:0000259" key="9">
    <source>
        <dbReference type="PROSITE" id="PS50106"/>
    </source>
</evidence>
<feature type="compositionally biased region" description="Polar residues" evidence="8">
    <location>
        <begin position="1345"/>
        <end position="1361"/>
    </location>
</feature>
<feature type="region of interest" description="Disordered" evidence="8">
    <location>
        <begin position="234"/>
        <end position="308"/>
    </location>
</feature>
<evidence type="ECO:0000259" key="10">
    <source>
        <dbReference type="PROSITE" id="PS51307"/>
    </source>
</evidence>
<keyword evidence="5" id="KW-0597">Phosphoprotein</keyword>
<feature type="compositionally biased region" description="Polar residues" evidence="8">
    <location>
        <begin position="718"/>
        <end position="729"/>
    </location>
</feature>
<feature type="compositionally biased region" description="Acidic residues" evidence="8">
    <location>
        <begin position="632"/>
        <end position="646"/>
    </location>
</feature>
<feature type="region of interest" description="Disordered" evidence="8">
    <location>
        <begin position="568"/>
        <end position="732"/>
    </location>
</feature>
<accession>A0A6J2VT39</accession>
<feature type="region of interest" description="Disordered" evidence="8">
    <location>
        <begin position="1053"/>
        <end position="1129"/>
    </location>
</feature>
<name>A0A6J2VT39_CHACN</name>
<gene>
    <name evidence="12" type="primary">shroom4</name>
</gene>
<comment type="similarity">
    <text evidence="2">Belongs to the shroom family.</text>
</comment>
<dbReference type="GeneID" id="115817148"/>
<protein>
    <submittedName>
        <fullName evidence="12">Protein Shroom4</fullName>
    </submittedName>
</protein>
<evidence type="ECO:0000313" key="12">
    <source>
        <dbReference type="RefSeq" id="XP_030636255.1"/>
    </source>
</evidence>
<evidence type="ECO:0000256" key="8">
    <source>
        <dbReference type="SAM" id="MobiDB-lite"/>
    </source>
</evidence>
<feature type="compositionally biased region" description="Basic and acidic residues" evidence="8">
    <location>
        <begin position="886"/>
        <end position="992"/>
    </location>
</feature>
<organism evidence="11 12">
    <name type="scientific">Chanos chanos</name>
    <name type="common">Milkfish</name>
    <name type="synonym">Mugil chanos</name>
    <dbReference type="NCBI Taxonomy" id="29144"/>
    <lineage>
        <taxon>Eukaryota</taxon>
        <taxon>Metazoa</taxon>
        <taxon>Chordata</taxon>
        <taxon>Craniata</taxon>
        <taxon>Vertebrata</taxon>
        <taxon>Euteleostomi</taxon>
        <taxon>Actinopterygii</taxon>
        <taxon>Neopterygii</taxon>
        <taxon>Teleostei</taxon>
        <taxon>Ostariophysi</taxon>
        <taxon>Gonorynchiformes</taxon>
        <taxon>Chanidae</taxon>
        <taxon>Chanos</taxon>
    </lineage>
</organism>
<dbReference type="RefSeq" id="XP_030636255.1">
    <property type="nucleotide sequence ID" value="XM_030780395.1"/>
</dbReference>
<dbReference type="GO" id="GO:0005912">
    <property type="term" value="C:adherens junction"/>
    <property type="evidence" value="ECO:0007669"/>
    <property type="project" value="TreeGrafter"/>
</dbReference>
<feature type="compositionally biased region" description="Low complexity" evidence="8">
    <location>
        <begin position="1210"/>
        <end position="1219"/>
    </location>
</feature>
<feature type="compositionally biased region" description="Basic and acidic residues" evidence="8">
    <location>
        <begin position="1285"/>
        <end position="1299"/>
    </location>
</feature>
<evidence type="ECO:0000256" key="4">
    <source>
        <dbReference type="ARBA" id="ARBA00022490"/>
    </source>
</evidence>
<feature type="domain" description="PDZ" evidence="9">
    <location>
        <begin position="12"/>
        <end position="94"/>
    </location>
</feature>
<keyword evidence="3" id="KW-0217">Developmental protein</keyword>
<feature type="domain" description="ASD2" evidence="10">
    <location>
        <begin position="1472"/>
        <end position="1742"/>
    </location>
</feature>
<comment type="subcellular location">
    <subcellularLocation>
        <location evidence="1">Cytoplasm</location>
        <location evidence="1">Cytoskeleton</location>
    </subcellularLocation>
</comment>
<keyword evidence="7" id="KW-0206">Cytoskeleton</keyword>
<evidence type="ECO:0000256" key="1">
    <source>
        <dbReference type="ARBA" id="ARBA00004245"/>
    </source>
</evidence>
<dbReference type="Gene3D" id="6.10.250.3120">
    <property type="match status" value="1"/>
</dbReference>
<dbReference type="FunFam" id="2.30.42.10:FF:000100">
    <property type="entry name" value="Shroom family member 2"/>
    <property type="match status" value="1"/>
</dbReference>
<dbReference type="CDD" id="cd06750">
    <property type="entry name" value="PDZ_shroom2_3_4-like"/>
    <property type="match status" value="1"/>
</dbReference>
<feature type="region of interest" description="Disordered" evidence="8">
    <location>
        <begin position="489"/>
        <end position="524"/>
    </location>
</feature>
<dbReference type="PROSITE" id="PS51307">
    <property type="entry name" value="ASD2"/>
    <property type="match status" value="1"/>
</dbReference>
<dbReference type="Pfam" id="PF08687">
    <property type="entry name" value="ASD2"/>
    <property type="match status" value="1"/>
</dbReference>
<evidence type="ECO:0000256" key="2">
    <source>
        <dbReference type="ARBA" id="ARBA00006469"/>
    </source>
</evidence>
<evidence type="ECO:0000313" key="11">
    <source>
        <dbReference type="Proteomes" id="UP000504632"/>
    </source>
</evidence>
<dbReference type="SMART" id="SM00228">
    <property type="entry name" value="PDZ"/>
    <property type="match status" value="1"/>
</dbReference>
<dbReference type="GO" id="GO:0030864">
    <property type="term" value="C:cortical actin cytoskeleton"/>
    <property type="evidence" value="ECO:0007669"/>
    <property type="project" value="TreeGrafter"/>
</dbReference>
<dbReference type="PANTHER" id="PTHR15012">
    <property type="entry name" value="APICAL PROTEIN/SHROOM-RELATED"/>
    <property type="match status" value="1"/>
</dbReference>
<sequence length="1757" mass="196402">METVEQLVSFNHIQVQLHGGAPWGFTLKGGLEHGEPLIITKIEEGGKAAQCKKLRVGDELVNINGSALYGSRQEALILIKGSYRILKITVRRRSVPIIRPHSWHLSRLPEPPSALGTSGTADGPLAMQLHPEPFSVPWHSRGENSDLSMQWGHLSRHYSTDRSSSVGSMESLENPPSQGYYDSQLSPVDPAIFNNKRDSAYSSFSASSNTSDYTVSLRPDEANSMDNLLQGLGSSWKFTEGRPSSSANGPGEIPEEGLKSRSLSRQLEGKVRPSSYSYEEDRSAPPQPPMRKDSFRATRGRPGVTDKRCVSAPVGIPSLSCCLMEDLQQTQEVQSRNFHMCKAEENRQECKGNSTGPYYTLISERAPCSDCSQEGDIKKNQVQDPDKVSPSPSPLPPTNTDGQRDVEEPLNSQLILPENKYLLSAHRHSAPEKLLASQLQLAFPSDRSDISISPCSQWSQSPLHPRDDLCETSPDAASQGKWCGSRCSTPGSVATLDSEDPRLEGGTLDSRQTPSPVQHHWGRSISVPGEPVGKGDSGCGPSTASCVLSSDFAPLSTAASVDTLLAETEERGGGTVGGAEYPKPSQRRQFRSSKSRRRSERFATNLRNEIQRKKAQLQKSKGPGGLLYSGEMVEEEETGELQLDEEAQSKPAEIHQPKVWTKASHHASWQTDHSAQAQFTGQNSTSKPQQRLVDGPVKGMEPAHLNAVDPQDSKDDQNQTQPPEQTRQVSVRVVEELAPVGKARRWRWTPEHKLQPELEPTERRKGEDAGQTSCGTTGRIRVGKATSSSSRLSSRLDECDIPPFADRMKFFEETSRNLSMSVSNLSGLTSRRQRPERHGRQPCLSSADTLQSAQDVGRRRFSYQGGVQDGASIPAVDSRRQSVTGGRERDKEIEIMREHERECEREQERLRELERLKEEEQVREQERIREQERLKEWEKEDARERQREMEEREREREEHRDREKGEQQRVLQREREWETAREPQHLGHDLHSDPVTQSVCHEAKQKQTPSLQNHSSYQPPACYHGNADMDAYSPRSAFHPVSGQQYQRDSQCLHPEYKPRSCTPTEAYPVREREQTKLNRNFSLTEKDYSRSRRDSRQGEGAVSNGFQNHWSNRLSSNNADKNPLMSSPLRSRAMSENDLRVATQRLDCANVGGVSVSALKEVDESGASVDNSKKKKGPPPPRPPPPNWEQFHRRRASHHNLFPSPPPSSNSSTSSPQPSWAPILPPQPWASRNTSALEMTRQRSYSLPPREGTESCQRCCQDYPQAPPSPAFTHRAFKPVAPPPRERETPSQHQDIHRSATTSVPEIGTRISDPSTAPHLDQPRPAVVKPVSLKHRGVAEWDRTTPQNPTGPHSTSTVHGTTPPLENGTYGDAVTPESYFAMNYNYQQHLQHHQRDIPNTAYKNQEPSVRSATPGEDRDVPLETDIDEYHENEGGEEEGRQREQRTEIQCFAQPATVLETDIDTLPEEEAQVMGARRGPRGSLVDSLLDEECGTKSRQELIGELFPHSPETVTGGGSWRGGYPVMEHSGDTLERHSKSDSSSKTHLLNKMDFSEISNPEEDEELNYKKQLMESLRKKLGVLREAQRGLQEDIRANAQLGEEVESLVLAVCKPNEVDKYRMFIGDLDKVVSLLLSLSSRLLRVESALDCLDSDSGHSERLPLLEKKKQLLAQLGEAQELKEHVDRREQAVGRVLGRCLTPEQLRDYSHFVKMKAALLVEQRQLEDKIRLGEEQLRGLRESLGLGLGVGMGAGIAYGL</sequence>
<reference evidence="12" key="1">
    <citation type="submission" date="2025-08" db="UniProtKB">
        <authorList>
            <consortium name="RefSeq"/>
        </authorList>
    </citation>
    <scope>IDENTIFICATION</scope>
</reference>
<feature type="compositionally biased region" description="Polar residues" evidence="8">
    <location>
        <begin position="667"/>
        <end position="689"/>
    </location>
</feature>
<dbReference type="Proteomes" id="UP000504632">
    <property type="component" value="Chromosome 7"/>
</dbReference>
<evidence type="ECO:0000256" key="6">
    <source>
        <dbReference type="ARBA" id="ARBA00023203"/>
    </source>
</evidence>
<feature type="compositionally biased region" description="Polar residues" evidence="8">
    <location>
        <begin position="1231"/>
        <end position="1246"/>
    </location>
</feature>
<dbReference type="GO" id="GO:0043296">
    <property type="term" value="C:apical junction complex"/>
    <property type="evidence" value="ECO:0007669"/>
    <property type="project" value="TreeGrafter"/>
</dbReference>
<dbReference type="InterPro" id="IPR001478">
    <property type="entry name" value="PDZ"/>
</dbReference>
<feature type="compositionally biased region" description="Basic residues" evidence="8">
    <location>
        <begin position="585"/>
        <end position="599"/>
    </location>
</feature>
<evidence type="ECO:0000256" key="5">
    <source>
        <dbReference type="ARBA" id="ARBA00022553"/>
    </source>
</evidence>
<feature type="compositionally biased region" description="Basic and acidic residues" evidence="8">
    <location>
        <begin position="1085"/>
        <end position="1098"/>
    </location>
</feature>
<dbReference type="SUPFAM" id="SSF50156">
    <property type="entry name" value="PDZ domain-like"/>
    <property type="match status" value="1"/>
</dbReference>
<feature type="compositionally biased region" description="Polar residues" evidence="8">
    <location>
        <begin position="843"/>
        <end position="854"/>
    </location>
</feature>
<dbReference type="InterPro" id="IPR014799">
    <property type="entry name" value="ASD2_dom"/>
</dbReference>
<feature type="compositionally biased region" description="Basic and acidic residues" evidence="8">
    <location>
        <begin position="375"/>
        <end position="387"/>
    </location>
</feature>
<dbReference type="CTD" id="57477"/>
<feature type="region of interest" description="Disordered" evidence="8">
    <location>
        <begin position="1405"/>
        <end position="1446"/>
    </location>
</feature>
<feature type="region of interest" description="Disordered" evidence="8">
    <location>
        <begin position="1507"/>
        <end position="1544"/>
    </location>
</feature>
<dbReference type="OrthoDB" id="10063560at2759"/>
<feature type="region of interest" description="Disordered" evidence="8">
    <location>
        <begin position="747"/>
        <end position="797"/>
    </location>
</feature>
<dbReference type="InParanoid" id="A0A6J2VT39"/>
<keyword evidence="4" id="KW-0963">Cytoplasm</keyword>
<feature type="region of interest" description="Disordered" evidence="8">
    <location>
        <begin position="370"/>
        <end position="405"/>
    </location>
</feature>
<dbReference type="GO" id="GO:0016324">
    <property type="term" value="C:apical plasma membrane"/>
    <property type="evidence" value="ECO:0007669"/>
    <property type="project" value="TreeGrafter"/>
</dbReference>
<feature type="compositionally biased region" description="Polar residues" evidence="8">
    <location>
        <begin position="234"/>
        <end position="248"/>
    </location>
</feature>
<feature type="region of interest" description="Disordered" evidence="8">
    <location>
        <begin position="1342"/>
        <end position="1370"/>
    </location>
</feature>